<name>A0A232ESX9_9HYME</name>
<evidence type="ECO:0000313" key="1">
    <source>
        <dbReference type="EMBL" id="OXU21465.1"/>
    </source>
</evidence>
<evidence type="ECO:0000313" key="2">
    <source>
        <dbReference type="Proteomes" id="UP000215335"/>
    </source>
</evidence>
<protein>
    <submittedName>
        <fullName evidence="1">Uncharacterized protein</fullName>
    </submittedName>
</protein>
<comment type="caution">
    <text evidence="1">The sequence shown here is derived from an EMBL/GenBank/DDBJ whole genome shotgun (WGS) entry which is preliminary data.</text>
</comment>
<keyword evidence="2" id="KW-1185">Reference proteome</keyword>
<dbReference type="Proteomes" id="UP000215335">
    <property type="component" value="Unassembled WGS sequence"/>
</dbReference>
<accession>A0A232ESX9</accession>
<gene>
    <name evidence="1" type="ORF">TSAR_008496</name>
</gene>
<dbReference type="EMBL" id="NNAY01002361">
    <property type="protein sequence ID" value="OXU21465.1"/>
    <property type="molecule type" value="Genomic_DNA"/>
</dbReference>
<reference evidence="1 2" key="1">
    <citation type="journal article" date="2017" name="Curr. Biol.">
        <title>The Evolution of Venom by Co-option of Single-Copy Genes.</title>
        <authorList>
            <person name="Martinson E.O."/>
            <person name="Mrinalini"/>
            <person name="Kelkar Y.D."/>
            <person name="Chang C.H."/>
            <person name="Werren J.H."/>
        </authorList>
    </citation>
    <scope>NUCLEOTIDE SEQUENCE [LARGE SCALE GENOMIC DNA]</scope>
    <source>
        <strain evidence="1 2">Alberta</strain>
        <tissue evidence="1">Whole body</tissue>
    </source>
</reference>
<proteinExistence type="predicted"/>
<sequence>MSNILNCPFRPPNPVMETLLLASQVIKILKVLKEVLNAYSKQDQMLLTVLQHGLKDNNFRPVSKITEANSAPSLTPIKSQSQQ</sequence>
<feature type="non-terminal residue" evidence="1">
    <location>
        <position position="83"/>
    </location>
</feature>
<dbReference type="AlphaFoldDB" id="A0A232ESX9"/>
<organism evidence="1 2">
    <name type="scientific">Trichomalopsis sarcophagae</name>
    <dbReference type="NCBI Taxonomy" id="543379"/>
    <lineage>
        <taxon>Eukaryota</taxon>
        <taxon>Metazoa</taxon>
        <taxon>Ecdysozoa</taxon>
        <taxon>Arthropoda</taxon>
        <taxon>Hexapoda</taxon>
        <taxon>Insecta</taxon>
        <taxon>Pterygota</taxon>
        <taxon>Neoptera</taxon>
        <taxon>Endopterygota</taxon>
        <taxon>Hymenoptera</taxon>
        <taxon>Apocrita</taxon>
        <taxon>Proctotrupomorpha</taxon>
        <taxon>Chalcidoidea</taxon>
        <taxon>Pteromalidae</taxon>
        <taxon>Pteromalinae</taxon>
        <taxon>Trichomalopsis</taxon>
    </lineage>
</organism>